<protein>
    <submittedName>
        <fullName evidence="4">28 kDa ribonucleoprotein, chloroplastic</fullName>
    </submittedName>
</protein>
<reference evidence="4 5" key="1">
    <citation type="journal article" date="2015" name="Proc. Natl. Acad. Sci. U.S.A.">
        <title>The resurrection genome of Boea hygrometrica: A blueprint for survival of dehydration.</title>
        <authorList>
            <person name="Xiao L."/>
            <person name="Yang G."/>
            <person name="Zhang L."/>
            <person name="Yang X."/>
            <person name="Zhao S."/>
            <person name="Ji Z."/>
            <person name="Zhou Q."/>
            <person name="Hu M."/>
            <person name="Wang Y."/>
            <person name="Chen M."/>
            <person name="Xu Y."/>
            <person name="Jin H."/>
            <person name="Xiao X."/>
            <person name="Hu G."/>
            <person name="Bao F."/>
            <person name="Hu Y."/>
            <person name="Wan P."/>
            <person name="Li L."/>
            <person name="Deng X."/>
            <person name="Kuang T."/>
            <person name="Xiang C."/>
            <person name="Zhu J.K."/>
            <person name="Oliver M.J."/>
            <person name="He Y."/>
        </authorList>
    </citation>
    <scope>NUCLEOTIDE SEQUENCE [LARGE SCALE GENOMIC DNA]</scope>
    <source>
        <strain evidence="5">cv. XS01</strain>
    </source>
</reference>
<evidence type="ECO:0000313" key="5">
    <source>
        <dbReference type="Proteomes" id="UP000250235"/>
    </source>
</evidence>
<organism evidence="4 5">
    <name type="scientific">Dorcoceras hygrometricum</name>
    <dbReference type="NCBI Taxonomy" id="472368"/>
    <lineage>
        <taxon>Eukaryota</taxon>
        <taxon>Viridiplantae</taxon>
        <taxon>Streptophyta</taxon>
        <taxon>Embryophyta</taxon>
        <taxon>Tracheophyta</taxon>
        <taxon>Spermatophyta</taxon>
        <taxon>Magnoliopsida</taxon>
        <taxon>eudicotyledons</taxon>
        <taxon>Gunneridae</taxon>
        <taxon>Pentapetalae</taxon>
        <taxon>asterids</taxon>
        <taxon>lamiids</taxon>
        <taxon>Lamiales</taxon>
        <taxon>Gesneriaceae</taxon>
        <taxon>Didymocarpoideae</taxon>
        <taxon>Trichosporeae</taxon>
        <taxon>Loxocarpinae</taxon>
        <taxon>Dorcoceras</taxon>
    </lineage>
</organism>
<name>A0A2Z7BHX1_9LAMI</name>
<dbReference type="GO" id="GO:0003729">
    <property type="term" value="F:mRNA binding"/>
    <property type="evidence" value="ECO:0007669"/>
    <property type="project" value="TreeGrafter"/>
</dbReference>
<dbReference type="GO" id="GO:0009535">
    <property type="term" value="C:chloroplast thylakoid membrane"/>
    <property type="evidence" value="ECO:0007669"/>
    <property type="project" value="TreeGrafter"/>
</dbReference>
<dbReference type="PANTHER" id="PTHR48025">
    <property type="entry name" value="OS02G0815200 PROTEIN"/>
    <property type="match status" value="1"/>
</dbReference>
<evidence type="ECO:0000256" key="1">
    <source>
        <dbReference type="ARBA" id="ARBA00022884"/>
    </source>
</evidence>
<feature type="domain" description="RRM" evidence="3">
    <location>
        <begin position="86"/>
        <end position="172"/>
    </location>
</feature>
<dbReference type="Pfam" id="PF00076">
    <property type="entry name" value="RRM_1"/>
    <property type="match status" value="2"/>
</dbReference>
<dbReference type="EMBL" id="KV007463">
    <property type="protein sequence ID" value="KZV31581.1"/>
    <property type="molecule type" value="Genomic_DNA"/>
</dbReference>
<feature type="domain" description="RRM" evidence="3">
    <location>
        <begin position="189"/>
        <end position="268"/>
    </location>
</feature>
<gene>
    <name evidence="4" type="ORF">F511_13521</name>
</gene>
<dbReference type="InterPro" id="IPR050502">
    <property type="entry name" value="Euk_RNA-bind_prot"/>
</dbReference>
<dbReference type="SUPFAM" id="SSF54928">
    <property type="entry name" value="RNA-binding domain, RBD"/>
    <property type="match status" value="2"/>
</dbReference>
<dbReference type="Proteomes" id="UP000250235">
    <property type="component" value="Unassembled WGS sequence"/>
</dbReference>
<dbReference type="SMART" id="SM00360">
    <property type="entry name" value="RRM"/>
    <property type="match status" value="2"/>
</dbReference>
<keyword evidence="5" id="KW-1185">Reference proteome</keyword>
<dbReference type="AlphaFoldDB" id="A0A2Z7BHX1"/>
<evidence type="ECO:0000256" key="2">
    <source>
        <dbReference type="PROSITE-ProRule" id="PRU00176"/>
    </source>
</evidence>
<dbReference type="GO" id="GO:1990904">
    <property type="term" value="C:ribonucleoprotein complex"/>
    <property type="evidence" value="ECO:0007669"/>
    <property type="project" value="UniProtKB-KW"/>
</dbReference>
<keyword evidence="1 2" id="KW-0694">RNA-binding</keyword>
<proteinExistence type="predicted"/>
<evidence type="ECO:0000259" key="3">
    <source>
        <dbReference type="PROSITE" id="PS50102"/>
    </source>
</evidence>
<keyword evidence="4" id="KW-0687">Ribonucleoprotein</keyword>
<dbReference type="GO" id="GO:1901259">
    <property type="term" value="P:chloroplast rRNA processing"/>
    <property type="evidence" value="ECO:0007669"/>
    <property type="project" value="TreeGrafter"/>
</dbReference>
<dbReference type="PROSITE" id="PS50102">
    <property type="entry name" value="RRM"/>
    <property type="match status" value="2"/>
</dbReference>
<dbReference type="OrthoDB" id="272703at2759"/>
<dbReference type="Gene3D" id="3.30.70.330">
    <property type="match status" value="2"/>
</dbReference>
<dbReference type="PANTHER" id="PTHR48025:SF17">
    <property type="entry name" value="28 KDA RIBONUCLEOPROTEIN, CHLOROPLASTIC"/>
    <property type="match status" value="1"/>
</dbReference>
<accession>A0A2Z7BHX1</accession>
<dbReference type="InterPro" id="IPR000504">
    <property type="entry name" value="RRM_dom"/>
</dbReference>
<sequence length="301" mass="33372">MVAFGLVYNSPVAPQFSHTTLQFPLLSKPCSLLLKTSPYSSNLRLFFVHVQSQPQSQPIGTQNSVEEAEDGVSNTVEEAADGVSNTRLLVQNVPWTCSVDDIRPLFENYGSVVDIEFSMYNKTRNRGLAFVTMSSNEEAVAALNNLESKASDCEFKIFEFEGRVLKLDWANPKKKKPSSPSQPKQLPVHNLFVANLPFQARGKDLKEFFNANGGNVVSAEVIFQDKPRRSAGYGFVSFNTEAEAQAALATFEGKEFMGRPIRVARSKRFLRQETKATIESENAQSSLSSTKQLEKLDVAEA</sequence>
<evidence type="ECO:0000313" key="4">
    <source>
        <dbReference type="EMBL" id="KZV31581.1"/>
    </source>
</evidence>
<dbReference type="InterPro" id="IPR035979">
    <property type="entry name" value="RBD_domain_sf"/>
</dbReference>
<dbReference type="InterPro" id="IPR012677">
    <property type="entry name" value="Nucleotide-bd_a/b_plait_sf"/>
</dbReference>